<feature type="transmembrane region" description="Helical" evidence="1">
    <location>
        <begin position="182"/>
        <end position="209"/>
    </location>
</feature>
<feature type="transmembrane region" description="Helical" evidence="1">
    <location>
        <begin position="241"/>
        <end position="262"/>
    </location>
</feature>
<dbReference type="PATRIC" id="fig|1125717.3.peg.336"/>
<evidence type="ECO:0000313" key="2">
    <source>
        <dbReference type="EMBL" id="EJF48055.1"/>
    </source>
</evidence>
<dbReference type="AlphaFoldDB" id="J1HPS9"/>
<comment type="caution">
    <text evidence="2">The sequence shown here is derived from an EMBL/GenBank/DDBJ whole genome shotgun (WGS) entry which is preliminary data.</text>
</comment>
<gene>
    <name evidence="2" type="ORF">HMPREF1317_0399</name>
</gene>
<feature type="transmembrane region" description="Helical" evidence="1">
    <location>
        <begin position="98"/>
        <end position="120"/>
    </location>
</feature>
<name>J1HPS9_9ACTO</name>
<dbReference type="RefSeq" id="WP_005868059.1">
    <property type="nucleotide sequence ID" value="NZ_AKFS01000053.1"/>
</dbReference>
<proteinExistence type="predicted"/>
<protein>
    <submittedName>
        <fullName evidence="2">Uncharacterized protein</fullName>
    </submittedName>
</protein>
<keyword evidence="3" id="KW-1185">Reference proteome</keyword>
<feature type="transmembrane region" description="Helical" evidence="1">
    <location>
        <begin position="46"/>
        <end position="71"/>
    </location>
</feature>
<dbReference type="Proteomes" id="UP000004578">
    <property type="component" value="Unassembled WGS sequence"/>
</dbReference>
<keyword evidence="1" id="KW-1133">Transmembrane helix</keyword>
<dbReference type="EMBL" id="AKFS01000053">
    <property type="protein sequence ID" value="EJF48055.1"/>
    <property type="molecule type" value="Genomic_DNA"/>
</dbReference>
<dbReference type="OrthoDB" id="4399269at2"/>
<keyword evidence="1" id="KW-0472">Membrane</keyword>
<reference evidence="2 3" key="1">
    <citation type="submission" date="2012-05" db="EMBL/GenBank/DDBJ databases">
        <authorList>
            <person name="Harkins D.M."/>
            <person name="Madupu R."/>
            <person name="Durkin A.S."/>
            <person name="Torralba M."/>
            <person name="Methe B."/>
            <person name="Sutton G.G."/>
            <person name="Nelson K.E."/>
        </authorList>
    </citation>
    <scope>NUCLEOTIDE SEQUENCE [LARGE SCALE GENOMIC DNA]</scope>
    <source>
        <strain evidence="2 3">F0490</strain>
    </source>
</reference>
<sequence>MLTTLFAQEVRSLAPKTGVIAGIGTLVIAVSLGLSSAIAVPPVSGVLLIASIGTLIVVPFAMLIQVAVAYWKSMHCDAGYFTHTLPATGAQLYWAKTLFAYCVSLLSILFWIVGFLAVVWQASMMSGAQFGRIVSEVVDSWNALPLVLRALLVLNTLLLPANCVFPIAAVMSIGAQGRWNHLGFGAPVIGLVLLYLVDQVAAVAGVLLLPGGIDTETGGFTWKTMLPEIVRSASSGSPVTFVGVGYIVTTALVTVTVVWWGIRSLNRHLSLR</sequence>
<keyword evidence="1" id="KW-0812">Transmembrane</keyword>
<evidence type="ECO:0000313" key="3">
    <source>
        <dbReference type="Proteomes" id="UP000004578"/>
    </source>
</evidence>
<feature type="transmembrane region" description="Helical" evidence="1">
    <location>
        <begin position="146"/>
        <end position="170"/>
    </location>
</feature>
<accession>J1HPS9</accession>
<evidence type="ECO:0000256" key="1">
    <source>
        <dbReference type="SAM" id="Phobius"/>
    </source>
</evidence>
<organism evidence="2 3">
    <name type="scientific">Schaalia georgiae F0490</name>
    <dbReference type="NCBI Taxonomy" id="1125717"/>
    <lineage>
        <taxon>Bacteria</taxon>
        <taxon>Bacillati</taxon>
        <taxon>Actinomycetota</taxon>
        <taxon>Actinomycetes</taxon>
        <taxon>Actinomycetales</taxon>
        <taxon>Actinomycetaceae</taxon>
        <taxon>Schaalia</taxon>
    </lineage>
</organism>
<feature type="transmembrane region" description="Helical" evidence="1">
    <location>
        <begin position="20"/>
        <end position="40"/>
    </location>
</feature>